<dbReference type="RefSeq" id="WP_094541003.1">
    <property type="nucleotide sequence ID" value="NZ_JBHEER010000015.1"/>
</dbReference>
<reference evidence="1 2" key="1">
    <citation type="submission" date="2017-07" db="EMBL/GenBank/DDBJ databases">
        <title>Phylogenetic study on the rhizospheric bacterium Ochrobactrum sp. A44.</title>
        <authorList>
            <person name="Krzyzanowska D.M."/>
            <person name="Ossowicki A."/>
            <person name="Rajewska M."/>
            <person name="Maciag T."/>
            <person name="Kaczynski Z."/>
            <person name="Czerwicka M."/>
            <person name="Jafra S."/>
        </authorList>
    </citation>
    <scope>NUCLEOTIDE SEQUENCE [LARGE SCALE GENOMIC DNA]</scope>
    <source>
        <strain evidence="1 2">OgA9a</strain>
    </source>
</reference>
<accession>A0A256F9S4</accession>
<dbReference type="Pfam" id="PF06748">
    <property type="entry name" value="DUF1217"/>
    <property type="match status" value="1"/>
</dbReference>
<protein>
    <recommendedName>
        <fullName evidence="3">DUF1217 domain-containing protein</fullName>
    </recommendedName>
</protein>
<dbReference type="OrthoDB" id="7824597at2"/>
<name>A0A256F9S4_9HYPH</name>
<proteinExistence type="predicted"/>
<evidence type="ECO:0000313" key="2">
    <source>
        <dbReference type="Proteomes" id="UP000216478"/>
    </source>
</evidence>
<evidence type="ECO:0008006" key="3">
    <source>
        <dbReference type="Google" id="ProtNLM"/>
    </source>
</evidence>
<dbReference type="EMBL" id="NNRL01000162">
    <property type="protein sequence ID" value="OYR11584.1"/>
    <property type="molecule type" value="Genomic_DNA"/>
</dbReference>
<keyword evidence="2" id="KW-1185">Reference proteome</keyword>
<evidence type="ECO:0000313" key="1">
    <source>
        <dbReference type="EMBL" id="OYR11584.1"/>
    </source>
</evidence>
<dbReference type="Proteomes" id="UP000216478">
    <property type="component" value="Unassembled WGS sequence"/>
</dbReference>
<gene>
    <name evidence="1" type="ORF">CEV33_1687</name>
</gene>
<dbReference type="InterPro" id="IPR023157">
    <property type="entry name" value="AGR-C-984p-like_sf"/>
</dbReference>
<dbReference type="SUPFAM" id="SSF158837">
    <property type="entry name" value="AGR C 984p-like"/>
    <property type="match status" value="1"/>
</dbReference>
<comment type="caution">
    <text evidence="1">The sequence shown here is derived from an EMBL/GenBank/DDBJ whole genome shotgun (WGS) entry which is preliminary data.</text>
</comment>
<dbReference type="AlphaFoldDB" id="A0A256F9S4"/>
<organism evidence="1 2">
    <name type="scientific">Brucella grignonensis</name>
    <dbReference type="NCBI Taxonomy" id="94627"/>
    <lineage>
        <taxon>Bacteria</taxon>
        <taxon>Pseudomonadati</taxon>
        <taxon>Pseudomonadota</taxon>
        <taxon>Alphaproteobacteria</taxon>
        <taxon>Hyphomicrobiales</taxon>
        <taxon>Brucellaceae</taxon>
        <taxon>Brucella/Ochrobactrum group</taxon>
        <taxon>Brucella</taxon>
    </lineage>
</organism>
<dbReference type="InterPro" id="IPR010626">
    <property type="entry name" value="DUF1217"/>
</dbReference>
<sequence>MVNTMMSYRLIASDMTRSLQRVSKEPVVERETAYYKENIGKVKTVDDFMSDTRLYNYAMKAFGLEDMAYAKAFVRKILTEGVKSDDAMANKLTDKRYKEFATTFDFEGKGDKATESTAAQQGVMDKYIRQTLETEAGSQNEGVRLALYFERKASTLTNAYEILGDKALLTMMQTTFGWPSAMSNADIDRQAKMIEAKVDFSKMSDPDYVSKMISRFTAMYEMNNPTTSSPASIASLLLGGTSSVGISSSILATLQNFKPGGR</sequence>
<dbReference type="Gene3D" id="1.10.3700.10">
    <property type="entry name" value="AGR C 984p-like"/>
    <property type="match status" value="1"/>
</dbReference>